<dbReference type="AlphaFoldDB" id="A0A0B2V6K2"/>
<dbReference type="STRING" id="6265.A0A0B2V6K2"/>
<dbReference type="OrthoDB" id="5848650at2759"/>
<dbReference type="Proteomes" id="UP000031036">
    <property type="component" value="Unassembled WGS sequence"/>
</dbReference>
<evidence type="ECO:0000313" key="2">
    <source>
        <dbReference type="EMBL" id="KHN77163.1"/>
    </source>
</evidence>
<evidence type="ECO:0000259" key="1">
    <source>
        <dbReference type="PROSITE" id="PS50878"/>
    </source>
</evidence>
<gene>
    <name evidence="2" type="primary">F52C9.6</name>
    <name evidence="2" type="ORF">Tcan_01083</name>
</gene>
<feature type="domain" description="Reverse transcriptase" evidence="1">
    <location>
        <begin position="1"/>
        <end position="71"/>
    </location>
</feature>
<organism evidence="2 3">
    <name type="scientific">Toxocara canis</name>
    <name type="common">Canine roundworm</name>
    <dbReference type="NCBI Taxonomy" id="6265"/>
    <lineage>
        <taxon>Eukaryota</taxon>
        <taxon>Metazoa</taxon>
        <taxon>Ecdysozoa</taxon>
        <taxon>Nematoda</taxon>
        <taxon>Chromadorea</taxon>
        <taxon>Rhabditida</taxon>
        <taxon>Spirurina</taxon>
        <taxon>Ascaridomorpha</taxon>
        <taxon>Ascaridoidea</taxon>
        <taxon>Toxocaridae</taxon>
        <taxon>Toxocara</taxon>
    </lineage>
</organism>
<dbReference type="InterPro" id="IPR000477">
    <property type="entry name" value="RT_dom"/>
</dbReference>
<dbReference type="Pfam" id="PF00078">
    <property type="entry name" value="RVT_1"/>
    <property type="match status" value="1"/>
</dbReference>
<dbReference type="PANTHER" id="PTHR47027">
    <property type="entry name" value="REVERSE TRANSCRIPTASE DOMAIN-CONTAINING PROTEIN"/>
    <property type="match status" value="1"/>
</dbReference>
<evidence type="ECO:0000313" key="3">
    <source>
        <dbReference type="Proteomes" id="UP000031036"/>
    </source>
</evidence>
<accession>A0A0B2V6K2</accession>
<keyword evidence="3" id="KW-1185">Reference proteome</keyword>
<reference evidence="2 3" key="1">
    <citation type="submission" date="2014-11" db="EMBL/GenBank/DDBJ databases">
        <title>Genetic blueprint of the zoonotic pathogen Toxocara canis.</title>
        <authorList>
            <person name="Zhu X.-Q."/>
            <person name="Korhonen P.K."/>
            <person name="Cai H."/>
            <person name="Young N.D."/>
            <person name="Nejsum P."/>
            <person name="von Samson-Himmelstjerna G."/>
            <person name="Boag P.R."/>
            <person name="Tan P."/>
            <person name="Li Q."/>
            <person name="Min J."/>
            <person name="Yang Y."/>
            <person name="Wang X."/>
            <person name="Fang X."/>
            <person name="Hall R.S."/>
            <person name="Hofmann A."/>
            <person name="Sternberg P.W."/>
            <person name="Jex A.R."/>
            <person name="Gasser R.B."/>
        </authorList>
    </citation>
    <scope>NUCLEOTIDE SEQUENCE [LARGE SCALE GENOMIC DNA]</scope>
    <source>
        <strain evidence="2">PN_DK_2014</strain>
    </source>
</reference>
<dbReference type="OMA" id="ACEIWAT"/>
<dbReference type="PROSITE" id="PS50878">
    <property type="entry name" value="RT_POL"/>
    <property type="match status" value="1"/>
</dbReference>
<comment type="caution">
    <text evidence="2">The sequence shown here is derived from an EMBL/GenBank/DDBJ whole genome shotgun (WGS) entry which is preliminary data.</text>
</comment>
<dbReference type="EMBL" id="JPKZ01002357">
    <property type="protein sequence ID" value="KHN77163.1"/>
    <property type="molecule type" value="Genomic_DNA"/>
</dbReference>
<name>A0A0B2V6K2_TOXCA</name>
<sequence>MDRIQSGINIDGERLSHLLFADDCVLLATNPKDLQSDLKQLSTISKKIGLEMNTGKTKWMRNSFGIEGIVCLDDVELELVKDYVYLGRQMESNNCPDGERDRRRRAGWIAFGRHKSVLTDRTPSMKLRASIFNTIVLAAMLYACEIWATTKVAEEKFATTQKAMERQMCGVTQKEGIKNDGLRRMTGVKDEVTEM</sequence>
<feature type="non-terminal residue" evidence="2">
    <location>
        <position position="195"/>
    </location>
</feature>
<proteinExistence type="predicted"/>
<protein>
    <submittedName>
        <fullName evidence="2">Uncharacterized transposon-derived protein F52C9.6</fullName>
    </submittedName>
</protein>
<dbReference type="PANTHER" id="PTHR47027:SF20">
    <property type="entry name" value="REVERSE TRANSCRIPTASE-LIKE PROTEIN WITH RNA-DIRECTED DNA POLYMERASE DOMAIN"/>
    <property type="match status" value="1"/>
</dbReference>